<evidence type="ECO:0000256" key="2">
    <source>
        <dbReference type="ARBA" id="ARBA00022723"/>
    </source>
</evidence>
<gene>
    <name evidence="8" type="ORF">ASPACDRAFT_62071</name>
</gene>
<name>A0A1L9WQX3_ASPA1</name>
<dbReference type="SUPFAM" id="SSF53098">
    <property type="entry name" value="Ribonuclease H-like"/>
    <property type="match status" value="1"/>
</dbReference>
<evidence type="ECO:0000259" key="7">
    <source>
        <dbReference type="Pfam" id="PF05699"/>
    </source>
</evidence>
<dbReference type="RefSeq" id="XP_020054919.1">
    <property type="nucleotide sequence ID" value="XM_020203751.1"/>
</dbReference>
<sequence length="410" mass="48359">MKFYWASDRYLDLILIRKIARFVNASPQRREKFQLTQRLESGSVYYLLLDCKTCWNSTYLMIRRALNLRQAINSFIQHCDYGNINHLCPTTIEWKQMEYLLKLLYPFFLFTSCLSENSGPTVHKIYDIYNNLFDHLDHSINRLAEGYIYAIATILDPMSKLEKFKKDAWLDDDTDWYLEYRTVFKKVFYFYCSQNPAINTPSTISGSLSGLDKAFYNISKRRRLSPAAETFKELKAYLDIEGTTGHTDILTYWKSRRNQFPILYQMARDFLSVATNGVSVERLLNSSRDICHYRRSRLHPDTIKAVMLQIYTDRFTISKKYQDILNNLNPDSIIFTPKKQEEDEVITTFYISENKDIDDLEDDPKDGSLLETGELALPESSNITRTQIEIETRPSRFLRHHNHRPGQYKE</sequence>
<dbReference type="GO" id="GO:0008270">
    <property type="term" value="F:zinc ion binding"/>
    <property type="evidence" value="ECO:0007669"/>
    <property type="project" value="UniProtKB-KW"/>
</dbReference>
<dbReference type="Pfam" id="PF05699">
    <property type="entry name" value="Dimer_Tnp_hAT"/>
    <property type="match status" value="1"/>
</dbReference>
<reference evidence="9" key="1">
    <citation type="journal article" date="2017" name="Genome Biol.">
        <title>Comparative genomics reveals high biological diversity and specific adaptations in the industrially and medically important fungal genus Aspergillus.</title>
        <authorList>
            <person name="de Vries R.P."/>
            <person name="Riley R."/>
            <person name="Wiebenga A."/>
            <person name="Aguilar-Osorio G."/>
            <person name="Amillis S."/>
            <person name="Uchima C.A."/>
            <person name="Anderluh G."/>
            <person name="Asadollahi M."/>
            <person name="Askin M."/>
            <person name="Barry K."/>
            <person name="Battaglia E."/>
            <person name="Bayram O."/>
            <person name="Benocci T."/>
            <person name="Braus-Stromeyer S.A."/>
            <person name="Caldana C."/>
            <person name="Canovas D."/>
            <person name="Cerqueira G.C."/>
            <person name="Chen F."/>
            <person name="Chen W."/>
            <person name="Choi C."/>
            <person name="Clum A."/>
            <person name="Dos Santos R.A."/>
            <person name="Damasio A.R."/>
            <person name="Diallinas G."/>
            <person name="Emri T."/>
            <person name="Fekete E."/>
            <person name="Flipphi M."/>
            <person name="Freyberg S."/>
            <person name="Gallo A."/>
            <person name="Gournas C."/>
            <person name="Habgood R."/>
            <person name="Hainaut M."/>
            <person name="Harispe M.L."/>
            <person name="Henrissat B."/>
            <person name="Hilden K.S."/>
            <person name="Hope R."/>
            <person name="Hossain A."/>
            <person name="Karabika E."/>
            <person name="Karaffa L."/>
            <person name="Karanyi Z."/>
            <person name="Krasevec N."/>
            <person name="Kuo A."/>
            <person name="Kusch H."/>
            <person name="LaButti K."/>
            <person name="Lagendijk E.L."/>
            <person name="Lapidus A."/>
            <person name="Levasseur A."/>
            <person name="Lindquist E."/>
            <person name="Lipzen A."/>
            <person name="Logrieco A.F."/>
            <person name="MacCabe A."/>
            <person name="Maekelae M.R."/>
            <person name="Malavazi I."/>
            <person name="Melin P."/>
            <person name="Meyer V."/>
            <person name="Mielnichuk N."/>
            <person name="Miskei M."/>
            <person name="Molnar A.P."/>
            <person name="Mule G."/>
            <person name="Ngan C.Y."/>
            <person name="Orejas M."/>
            <person name="Orosz E."/>
            <person name="Ouedraogo J.P."/>
            <person name="Overkamp K.M."/>
            <person name="Park H.-S."/>
            <person name="Perrone G."/>
            <person name="Piumi F."/>
            <person name="Punt P.J."/>
            <person name="Ram A.F."/>
            <person name="Ramon A."/>
            <person name="Rauscher S."/>
            <person name="Record E."/>
            <person name="Riano-Pachon D.M."/>
            <person name="Robert V."/>
            <person name="Roehrig J."/>
            <person name="Ruller R."/>
            <person name="Salamov A."/>
            <person name="Salih N.S."/>
            <person name="Samson R.A."/>
            <person name="Sandor E."/>
            <person name="Sanguinetti M."/>
            <person name="Schuetze T."/>
            <person name="Sepcic K."/>
            <person name="Shelest E."/>
            <person name="Sherlock G."/>
            <person name="Sophianopoulou V."/>
            <person name="Squina F.M."/>
            <person name="Sun H."/>
            <person name="Susca A."/>
            <person name="Todd R.B."/>
            <person name="Tsang A."/>
            <person name="Unkles S.E."/>
            <person name="van de Wiele N."/>
            <person name="van Rossen-Uffink D."/>
            <person name="Oliveira J.V."/>
            <person name="Vesth T.C."/>
            <person name="Visser J."/>
            <person name="Yu J.-H."/>
            <person name="Zhou M."/>
            <person name="Andersen M.R."/>
            <person name="Archer D.B."/>
            <person name="Baker S.E."/>
            <person name="Benoit I."/>
            <person name="Brakhage A.A."/>
            <person name="Braus G.H."/>
            <person name="Fischer R."/>
            <person name="Frisvad J.C."/>
            <person name="Goldman G.H."/>
            <person name="Houbraken J."/>
            <person name="Oakley B."/>
            <person name="Pocsi I."/>
            <person name="Scazzocchio C."/>
            <person name="Seiboth B."/>
            <person name="vanKuyk P.A."/>
            <person name="Wortman J."/>
            <person name="Dyer P.S."/>
            <person name="Grigoriev I.V."/>
        </authorList>
    </citation>
    <scope>NUCLEOTIDE SEQUENCE [LARGE SCALE GENOMIC DNA]</scope>
    <source>
        <strain evidence="9">ATCC 16872 / CBS 172.66 / WB 5094</strain>
    </source>
</reference>
<dbReference type="GO" id="GO:0005634">
    <property type="term" value="C:nucleus"/>
    <property type="evidence" value="ECO:0007669"/>
    <property type="project" value="UniProtKB-SubCell"/>
</dbReference>
<dbReference type="OMA" id="CEMSASD"/>
<accession>A0A1L9WQX3</accession>
<dbReference type="InterPro" id="IPR008906">
    <property type="entry name" value="HATC_C_dom"/>
</dbReference>
<protein>
    <recommendedName>
        <fullName evidence="7">HAT C-terminal dimerisation domain-containing protein</fullName>
    </recommendedName>
</protein>
<evidence type="ECO:0000256" key="4">
    <source>
        <dbReference type="ARBA" id="ARBA00022833"/>
    </source>
</evidence>
<keyword evidence="4" id="KW-0862">Zinc</keyword>
<dbReference type="VEuPathDB" id="FungiDB:ASPACDRAFT_62071"/>
<evidence type="ECO:0000256" key="1">
    <source>
        <dbReference type="ARBA" id="ARBA00004123"/>
    </source>
</evidence>
<evidence type="ECO:0000256" key="5">
    <source>
        <dbReference type="ARBA" id="ARBA00023242"/>
    </source>
</evidence>
<dbReference type="PANTHER" id="PTHR46481">
    <property type="entry name" value="ZINC FINGER BED DOMAIN-CONTAINING PROTEIN 4"/>
    <property type="match status" value="1"/>
</dbReference>
<dbReference type="InterPro" id="IPR052035">
    <property type="entry name" value="ZnF_BED_domain_contain"/>
</dbReference>
<organism evidence="8 9">
    <name type="scientific">Aspergillus aculeatus (strain ATCC 16872 / CBS 172.66 / WB 5094)</name>
    <dbReference type="NCBI Taxonomy" id="690307"/>
    <lineage>
        <taxon>Eukaryota</taxon>
        <taxon>Fungi</taxon>
        <taxon>Dikarya</taxon>
        <taxon>Ascomycota</taxon>
        <taxon>Pezizomycotina</taxon>
        <taxon>Eurotiomycetes</taxon>
        <taxon>Eurotiomycetidae</taxon>
        <taxon>Eurotiales</taxon>
        <taxon>Aspergillaceae</taxon>
        <taxon>Aspergillus</taxon>
        <taxon>Aspergillus subgen. Circumdati</taxon>
    </lineage>
</organism>
<feature type="region of interest" description="Disordered" evidence="6">
    <location>
        <begin position="381"/>
        <end position="410"/>
    </location>
</feature>
<evidence type="ECO:0000313" key="8">
    <source>
        <dbReference type="EMBL" id="OJJ98579.1"/>
    </source>
</evidence>
<keyword evidence="5" id="KW-0539">Nucleus</keyword>
<dbReference type="OrthoDB" id="4508978at2759"/>
<proteinExistence type="predicted"/>
<dbReference type="STRING" id="690307.A0A1L9WQX3"/>
<keyword evidence="9" id="KW-1185">Reference proteome</keyword>
<dbReference type="EMBL" id="KV878980">
    <property type="protein sequence ID" value="OJJ98579.1"/>
    <property type="molecule type" value="Genomic_DNA"/>
</dbReference>
<keyword evidence="2" id="KW-0479">Metal-binding</keyword>
<dbReference type="GO" id="GO:0046983">
    <property type="term" value="F:protein dimerization activity"/>
    <property type="evidence" value="ECO:0007669"/>
    <property type="project" value="InterPro"/>
</dbReference>
<feature type="domain" description="HAT C-terminal dimerisation" evidence="7">
    <location>
        <begin position="246"/>
        <end position="307"/>
    </location>
</feature>
<feature type="compositionally biased region" description="Basic residues" evidence="6">
    <location>
        <begin position="396"/>
        <end position="410"/>
    </location>
</feature>
<comment type="subcellular location">
    <subcellularLocation>
        <location evidence="1">Nucleus</location>
    </subcellularLocation>
</comment>
<feature type="region of interest" description="Disordered" evidence="6">
    <location>
        <begin position="357"/>
        <end position="376"/>
    </location>
</feature>
<evidence type="ECO:0000256" key="3">
    <source>
        <dbReference type="ARBA" id="ARBA00022771"/>
    </source>
</evidence>
<dbReference type="Proteomes" id="UP000184546">
    <property type="component" value="Unassembled WGS sequence"/>
</dbReference>
<dbReference type="PANTHER" id="PTHR46481:SF10">
    <property type="entry name" value="ZINC FINGER BED DOMAIN-CONTAINING PROTEIN 39"/>
    <property type="match status" value="1"/>
</dbReference>
<dbReference type="InterPro" id="IPR012337">
    <property type="entry name" value="RNaseH-like_sf"/>
</dbReference>
<dbReference type="AlphaFoldDB" id="A0A1L9WQX3"/>
<evidence type="ECO:0000256" key="6">
    <source>
        <dbReference type="SAM" id="MobiDB-lite"/>
    </source>
</evidence>
<keyword evidence="3" id="KW-0863">Zinc-finger</keyword>
<evidence type="ECO:0000313" key="9">
    <source>
        <dbReference type="Proteomes" id="UP000184546"/>
    </source>
</evidence>
<dbReference type="GeneID" id="30977565"/>